<dbReference type="RefSeq" id="WP_207971724.1">
    <property type="nucleotide sequence ID" value="NZ_CP071795.1"/>
</dbReference>
<proteinExistence type="predicted"/>
<accession>A0ABX7STQ9</accession>
<organism evidence="1 2">
    <name type="scientific">Polaribacter batillariae</name>
    <dbReference type="NCBI Taxonomy" id="2808900"/>
    <lineage>
        <taxon>Bacteria</taxon>
        <taxon>Pseudomonadati</taxon>
        <taxon>Bacteroidota</taxon>
        <taxon>Flavobacteriia</taxon>
        <taxon>Flavobacteriales</taxon>
        <taxon>Flavobacteriaceae</taxon>
    </lineage>
</organism>
<protein>
    <submittedName>
        <fullName evidence="1">Glycosyltransferase</fullName>
    </submittedName>
</protein>
<dbReference type="Proteomes" id="UP000663935">
    <property type="component" value="Chromosome"/>
</dbReference>
<dbReference type="SUPFAM" id="SSF53756">
    <property type="entry name" value="UDP-Glycosyltransferase/glycogen phosphorylase"/>
    <property type="match status" value="1"/>
</dbReference>
<keyword evidence="2" id="KW-1185">Reference proteome</keyword>
<evidence type="ECO:0000313" key="1">
    <source>
        <dbReference type="EMBL" id="QTD37556.1"/>
    </source>
</evidence>
<reference evidence="1 2" key="1">
    <citation type="submission" date="2021-03" db="EMBL/GenBank/DDBJ databases">
        <title>Complete genome of Polaribacter_sp.G4M1.</title>
        <authorList>
            <person name="Jeong S.W."/>
            <person name="Bae J.W."/>
        </authorList>
    </citation>
    <scope>NUCLEOTIDE SEQUENCE [LARGE SCALE GENOMIC DNA]</scope>
    <source>
        <strain evidence="1 2">G4M1</strain>
    </source>
</reference>
<dbReference type="Gene3D" id="3.40.50.2000">
    <property type="entry name" value="Glycogen Phosphorylase B"/>
    <property type="match status" value="2"/>
</dbReference>
<sequence length="360" mass="42291">MIKDKILMVSDYPFVKNEGGPRGYFNKCIVDNVPDNIHLINNVIPKKISIKKKLLIRLDKIISILKNRKYRNKNLANKFIKVKKYKFLYFHDMYSFYDVIHLIQKNQIVIFQSHSPETPSEEEYKLGARGKTYEKILKIEKGVFERTNYLILPNEKCKVIYQKILKAQHKIAYLTTGIKPITNLVKIPLKDDKINIFYIGRRNEIKGFPLLIKNFEEVLKVRNDLRLFIAGSGELSSKNENIIDLGITHRAYDWINSVDYVISLNEKSYFDLNIIEAIAINTPLIMTTTEGHEFFKNRKGIISVDEDNLLATLTNKNIIQKKYKEKRKEDLQQFYLKELSHLVYKQRLEDLASKIIIENN</sequence>
<evidence type="ECO:0000313" key="2">
    <source>
        <dbReference type="Proteomes" id="UP000663935"/>
    </source>
</evidence>
<dbReference type="EMBL" id="CP071795">
    <property type="protein sequence ID" value="QTD37556.1"/>
    <property type="molecule type" value="Genomic_DNA"/>
</dbReference>
<gene>
    <name evidence="1" type="ORF">JL193_16015</name>
</gene>
<name>A0ABX7STQ9_9FLAO</name>
<dbReference type="Pfam" id="PF13692">
    <property type="entry name" value="Glyco_trans_1_4"/>
    <property type="match status" value="1"/>
</dbReference>